<protein>
    <submittedName>
        <fullName evidence="2">Uncharacterized protein</fullName>
    </submittedName>
</protein>
<reference evidence="2" key="1">
    <citation type="journal article" date="2014" name="Int. J. Syst. Evol. Microbiol.">
        <title>Complete genome sequence of Corynebacterium casei LMG S-19264T (=DSM 44701T), isolated from a smear-ripened cheese.</title>
        <authorList>
            <consortium name="US DOE Joint Genome Institute (JGI-PGF)"/>
            <person name="Walter F."/>
            <person name="Albersmeier A."/>
            <person name="Kalinowski J."/>
            <person name="Ruckert C."/>
        </authorList>
    </citation>
    <scope>NUCLEOTIDE SEQUENCE</scope>
    <source>
        <strain evidence="2">JCM 5016</strain>
    </source>
</reference>
<feature type="region of interest" description="Disordered" evidence="1">
    <location>
        <begin position="135"/>
        <end position="166"/>
    </location>
</feature>
<gene>
    <name evidence="2" type="ORF">GCM10010389_49350</name>
</gene>
<sequence>MLDACPLGRASAALGPAPAAEEIDQVLSAAPDTDEDDGRAEPLASWWRVWHWSPVLPAPLLTGFAPLPAALRRLKPSGSPDPRTAARPAPCHHIIVALEDLLELAAAAGPLAAVALADAPDAGAADYALVLQRLMGPTPPPGPSTSPRFSPSWPGRGTARSPSPPP</sequence>
<accession>A0A918RNN3</accession>
<name>A0A918RNN3_9ACTN</name>
<dbReference type="RefSeq" id="WP_190059664.1">
    <property type="nucleotide sequence ID" value="NZ_BMWH01000023.1"/>
</dbReference>
<evidence type="ECO:0000313" key="3">
    <source>
        <dbReference type="Proteomes" id="UP000623010"/>
    </source>
</evidence>
<evidence type="ECO:0000256" key="1">
    <source>
        <dbReference type="SAM" id="MobiDB-lite"/>
    </source>
</evidence>
<keyword evidence="3" id="KW-1185">Reference proteome</keyword>
<dbReference type="AlphaFoldDB" id="A0A918RNN3"/>
<comment type="caution">
    <text evidence="2">The sequence shown here is derived from an EMBL/GenBank/DDBJ whole genome shotgun (WGS) entry which is preliminary data.</text>
</comment>
<dbReference type="EMBL" id="BMWH01000023">
    <property type="protein sequence ID" value="GHA03981.1"/>
    <property type="molecule type" value="Genomic_DNA"/>
</dbReference>
<dbReference type="Proteomes" id="UP000623010">
    <property type="component" value="Unassembled WGS sequence"/>
</dbReference>
<organism evidence="2 3">
    <name type="scientific">Streptomyces echinoruber</name>
    <dbReference type="NCBI Taxonomy" id="68898"/>
    <lineage>
        <taxon>Bacteria</taxon>
        <taxon>Bacillati</taxon>
        <taxon>Actinomycetota</taxon>
        <taxon>Actinomycetes</taxon>
        <taxon>Kitasatosporales</taxon>
        <taxon>Streptomycetaceae</taxon>
        <taxon>Streptomyces</taxon>
    </lineage>
</organism>
<evidence type="ECO:0000313" key="2">
    <source>
        <dbReference type="EMBL" id="GHA03981.1"/>
    </source>
</evidence>
<proteinExistence type="predicted"/>
<reference evidence="2" key="2">
    <citation type="submission" date="2020-09" db="EMBL/GenBank/DDBJ databases">
        <authorList>
            <person name="Sun Q."/>
            <person name="Ohkuma M."/>
        </authorList>
    </citation>
    <scope>NUCLEOTIDE SEQUENCE</scope>
    <source>
        <strain evidence="2">JCM 5016</strain>
    </source>
</reference>